<proteinExistence type="predicted"/>
<organism evidence="1 2">
    <name type="scientific">Mycobacterium talmoniae</name>
    <dbReference type="NCBI Taxonomy" id="1858794"/>
    <lineage>
        <taxon>Bacteria</taxon>
        <taxon>Bacillati</taxon>
        <taxon>Actinomycetota</taxon>
        <taxon>Actinomycetes</taxon>
        <taxon>Mycobacteriales</taxon>
        <taxon>Mycobacteriaceae</taxon>
        <taxon>Mycobacterium</taxon>
    </lineage>
</organism>
<evidence type="ECO:0000313" key="1">
    <source>
        <dbReference type="EMBL" id="PQM44518.1"/>
    </source>
</evidence>
<dbReference type="Proteomes" id="UP000238296">
    <property type="component" value="Unassembled WGS sequence"/>
</dbReference>
<comment type="caution">
    <text evidence="1">The sequence shown here is derived from an EMBL/GenBank/DDBJ whole genome shotgun (WGS) entry which is preliminary data.</text>
</comment>
<evidence type="ECO:0000313" key="2">
    <source>
        <dbReference type="Proteomes" id="UP000238296"/>
    </source>
</evidence>
<protein>
    <submittedName>
        <fullName evidence="1">Uncharacterized protein</fullName>
    </submittedName>
</protein>
<reference evidence="1 2" key="1">
    <citation type="journal article" date="2017" name="Int. J. Syst. Evol. Microbiol.">
        <title>Mycobacterium talmoniae sp. nov., a slowly growing mycobacterium isolated from human respiratory samples.</title>
        <authorList>
            <person name="Davidson R.M."/>
            <person name="DeGroote M.A."/>
            <person name="Marola J.L."/>
            <person name="Buss S."/>
            <person name="Jones V."/>
            <person name="McNeil M.R."/>
            <person name="Freifeld A.G."/>
            <person name="Elaine Epperson L."/>
            <person name="Hasan N.A."/>
            <person name="Jackson M."/>
            <person name="Iwen P.C."/>
            <person name="Salfinger M."/>
            <person name="Strong M."/>
        </authorList>
    </citation>
    <scope>NUCLEOTIDE SEQUENCE [LARGE SCALE GENOMIC DNA]</scope>
    <source>
        <strain evidence="1 2">ATCC BAA-2683</strain>
    </source>
</reference>
<sequence length="39" mass="4070">MNNPSSPDSPDWAELAAALADSVLPYDSALAPRVLTNIS</sequence>
<dbReference type="AlphaFoldDB" id="A0A2S8BCZ0"/>
<name>A0A2S8BCZ0_9MYCO</name>
<dbReference type="EMBL" id="PPEA01000779">
    <property type="protein sequence ID" value="PQM44518.1"/>
    <property type="molecule type" value="Genomic_DNA"/>
</dbReference>
<gene>
    <name evidence="1" type="ORF">C1Y40_05320</name>
</gene>
<accession>A0A2S8BCZ0</accession>